<proteinExistence type="predicted"/>
<sequence>MLEPDEDDEVLLGHVPMLPSTASNGRCELMTTMPCCEVLCPGDQWAQRQRLHVRVLQLVCLEGRGQAELEKENGKKSKKEDDKKSKKTRNTKNLSDKKNSDEEVTAAQMWLA</sequence>
<feature type="region of interest" description="Disordered" evidence="1">
    <location>
        <begin position="67"/>
        <end position="112"/>
    </location>
</feature>
<dbReference type="Proteomes" id="UP000186817">
    <property type="component" value="Unassembled WGS sequence"/>
</dbReference>
<reference evidence="2 3" key="1">
    <citation type="submission" date="2016-02" db="EMBL/GenBank/DDBJ databases">
        <title>Genome analysis of coral dinoflagellate symbionts highlights evolutionary adaptations to a symbiotic lifestyle.</title>
        <authorList>
            <person name="Aranda M."/>
            <person name="Li Y."/>
            <person name="Liew Y.J."/>
            <person name="Baumgarten S."/>
            <person name="Simakov O."/>
            <person name="Wilson M."/>
            <person name="Piel J."/>
            <person name="Ashoor H."/>
            <person name="Bougouffa S."/>
            <person name="Bajic V.B."/>
            <person name="Ryu T."/>
            <person name="Ravasi T."/>
            <person name="Bayer T."/>
            <person name="Micklem G."/>
            <person name="Kim H."/>
            <person name="Bhak J."/>
            <person name="Lajeunesse T.C."/>
            <person name="Voolstra C.R."/>
        </authorList>
    </citation>
    <scope>NUCLEOTIDE SEQUENCE [LARGE SCALE GENOMIC DNA]</scope>
    <source>
        <strain evidence="2 3">CCMP2467</strain>
    </source>
</reference>
<protein>
    <submittedName>
        <fullName evidence="2">Uncharacterized protein</fullName>
    </submittedName>
</protein>
<organism evidence="2 3">
    <name type="scientific">Symbiodinium microadriaticum</name>
    <name type="common">Dinoflagellate</name>
    <name type="synonym">Zooxanthella microadriatica</name>
    <dbReference type="NCBI Taxonomy" id="2951"/>
    <lineage>
        <taxon>Eukaryota</taxon>
        <taxon>Sar</taxon>
        <taxon>Alveolata</taxon>
        <taxon>Dinophyceae</taxon>
        <taxon>Suessiales</taxon>
        <taxon>Symbiodiniaceae</taxon>
        <taxon>Symbiodinium</taxon>
    </lineage>
</organism>
<gene>
    <name evidence="2" type="ORF">AK812_SmicGene10200</name>
</gene>
<keyword evidence="3" id="KW-1185">Reference proteome</keyword>
<dbReference type="EMBL" id="LSRX01000159">
    <property type="protein sequence ID" value="OLQ06491.1"/>
    <property type="molecule type" value="Genomic_DNA"/>
</dbReference>
<comment type="caution">
    <text evidence="2">The sequence shown here is derived from an EMBL/GenBank/DDBJ whole genome shotgun (WGS) entry which is preliminary data.</text>
</comment>
<accession>A0A1Q9EGH2</accession>
<dbReference type="OrthoDB" id="10291417at2759"/>
<evidence type="ECO:0000256" key="1">
    <source>
        <dbReference type="SAM" id="MobiDB-lite"/>
    </source>
</evidence>
<feature type="compositionally biased region" description="Basic and acidic residues" evidence="1">
    <location>
        <begin position="67"/>
        <end position="84"/>
    </location>
</feature>
<feature type="region of interest" description="Disordered" evidence="1">
    <location>
        <begin position="1"/>
        <end position="23"/>
    </location>
</feature>
<dbReference type="AlphaFoldDB" id="A0A1Q9EGH2"/>
<evidence type="ECO:0000313" key="3">
    <source>
        <dbReference type="Proteomes" id="UP000186817"/>
    </source>
</evidence>
<name>A0A1Q9EGH2_SYMMI</name>
<feature type="compositionally biased region" description="Acidic residues" evidence="1">
    <location>
        <begin position="1"/>
        <end position="10"/>
    </location>
</feature>
<evidence type="ECO:0000313" key="2">
    <source>
        <dbReference type="EMBL" id="OLQ06491.1"/>
    </source>
</evidence>